<protein>
    <recommendedName>
        <fullName evidence="4">Protein quiver</fullName>
    </recommendedName>
</protein>
<evidence type="ECO:0000313" key="3">
    <source>
        <dbReference type="Proteomes" id="UP000186922"/>
    </source>
</evidence>
<dbReference type="CDD" id="cd00117">
    <property type="entry name" value="TFP"/>
    <property type="match status" value="1"/>
</dbReference>
<gene>
    <name evidence="2" type="primary">RvY_08759-1</name>
    <name evidence="2" type="synonym">RvY_08759.1</name>
    <name evidence="2" type="ORF">RvY_08759</name>
</gene>
<sequence length="184" mass="19947">MELTAVAKQLQVSSACLVPGVLLLLSIINDVNALSCVICDSMTSASCKTHPYVVGPTDCNKWCNERSGFIPQVTISDAQSRLSRTYPPVPCPDKFTSCRKIWQSSTQSQENGGYPVERVMRTCGFVGDETQSQYSKSVAESSRRVVYTCFGDGCNSGTGLHRGTGEAVLAVTLLWATLIRILLI</sequence>
<organism evidence="2 3">
    <name type="scientific">Ramazzottius varieornatus</name>
    <name type="common">Water bear</name>
    <name type="synonym">Tardigrade</name>
    <dbReference type="NCBI Taxonomy" id="947166"/>
    <lineage>
        <taxon>Eukaryota</taxon>
        <taxon>Metazoa</taxon>
        <taxon>Ecdysozoa</taxon>
        <taxon>Tardigrada</taxon>
        <taxon>Eutardigrada</taxon>
        <taxon>Parachela</taxon>
        <taxon>Hypsibioidea</taxon>
        <taxon>Ramazzottiidae</taxon>
        <taxon>Ramazzottius</taxon>
    </lineage>
</organism>
<dbReference type="OrthoDB" id="6496929at2759"/>
<reference evidence="2 3" key="1">
    <citation type="journal article" date="2016" name="Nat. Commun.">
        <title>Extremotolerant tardigrade genome and improved radiotolerance of human cultured cells by tardigrade-unique protein.</title>
        <authorList>
            <person name="Hashimoto T."/>
            <person name="Horikawa D.D."/>
            <person name="Saito Y."/>
            <person name="Kuwahara H."/>
            <person name="Kozuka-Hata H."/>
            <person name="Shin-I T."/>
            <person name="Minakuchi Y."/>
            <person name="Ohishi K."/>
            <person name="Motoyama A."/>
            <person name="Aizu T."/>
            <person name="Enomoto A."/>
            <person name="Kondo K."/>
            <person name="Tanaka S."/>
            <person name="Hara Y."/>
            <person name="Koshikawa S."/>
            <person name="Sagara H."/>
            <person name="Miura T."/>
            <person name="Yokobori S."/>
            <person name="Miyagawa K."/>
            <person name="Suzuki Y."/>
            <person name="Kubo T."/>
            <person name="Oyama M."/>
            <person name="Kohara Y."/>
            <person name="Fujiyama A."/>
            <person name="Arakawa K."/>
            <person name="Katayama T."/>
            <person name="Toyoda A."/>
            <person name="Kunieda T."/>
        </authorList>
    </citation>
    <scope>NUCLEOTIDE SEQUENCE [LARGE SCALE GENOMIC DNA]</scope>
    <source>
        <strain evidence="2 3">YOKOZUNA-1</strain>
    </source>
</reference>
<dbReference type="AlphaFoldDB" id="A0A1D1VF02"/>
<dbReference type="EMBL" id="BDGG01000004">
    <property type="protein sequence ID" value="GAU97473.1"/>
    <property type="molecule type" value="Genomic_DNA"/>
</dbReference>
<accession>A0A1D1VF02</accession>
<feature type="chain" id="PRO_5008898362" description="Protein quiver" evidence="1">
    <location>
        <begin position="34"/>
        <end position="184"/>
    </location>
</feature>
<keyword evidence="3" id="KW-1185">Reference proteome</keyword>
<dbReference type="Proteomes" id="UP000186922">
    <property type="component" value="Unassembled WGS sequence"/>
</dbReference>
<evidence type="ECO:0000256" key="1">
    <source>
        <dbReference type="SAM" id="SignalP"/>
    </source>
</evidence>
<name>A0A1D1VF02_RAMVA</name>
<keyword evidence="1" id="KW-0732">Signal</keyword>
<evidence type="ECO:0000313" key="2">
    <source>
        <dbReference type="EMBL" id="GAU97473.1"/>
    </source>
</evidence>
<proteinExistence type="predicted"/>
<evidence type="ECO:0008006" key="4">
    <source>
        <dbReference type="Google" id="ProtNLM"/>
    </source>
</evidence>
<feature type="signal peptide" evidence="1">
    <location>
        <begin position="1"/>
        <end position="33"/>
    </location>
</feature>
<comment type="caution">
    <text evidence="2">The sequence shown here is derived from an EMBL/GenBank/DDBJ whole genome shotgun (WGS) entry which is preliminary data.</text>
</comment>